<feature type="region of interest" description="Disordered" evidence="2">
    <location>
        <begin position="1"/>
        <end position="20"/>
    </location>
</feature>
<gene>
    <name evidence="3" type="ORF">NEZAVI_LOCUS3331</name>
</gene>
<accession>A0A9P0E7Y3</accession>
<evidence type="ECO:0000313" key="4">
    <source>
        <dbReference type="Proteomes" id="UP001152798"/>
    </source>
</evidence>
<reference evidence="3" key="1">
    <citation type="submission" date="2022-01" db="EMBL/GenBank/DDBJ databases">
        <authorList>
            <person name="King R."/>
        </authorList>
    </citation>
    <scope>NUCLEOTIDE SEQUENCE</scope>
</reference>
<evidence type="ECO:0000256" key="2">
    <source>
        <dbReference type="SAM" id="MobiDB-lite"/>
    </source>
</evidence>
<keyword evidence="4" id="KW-1185">Reference proteome</keyword>
<keyword evidence="1" id="KW-0175">Coiled coil</keyword>
<dbReference type="AlphaFoldDB" id="A0A9P0E7Y3"/>
<feature type="compositionally biased region" description="Basic and acidic residues" evidence="2">
    <location>
        <begin position="1"/>
        <end position="12"/>
    </location>
</feature>
<dbReference type="EMBL" id="OV725078">
    <property type="protein sequence ID" value="CAH1392525.1"/>
    <property type="molecule type" value="Genomic_DNA"/>
</dbReference>
<organism evidence="3 4">
    <name type="scientific">Nezara viridula</name>
    <name type="common">Southern green stink bug</name>
    <name type="synonym">Cimex viridulus</name>
    <dbReference type="NCBI Taxonomy" id="85310"/>
    <lineage>
        <taxon>Eukaryota</taxon>
        <taxon>Metazoa</taxon>
        <taxon>Ecdysozoa</taxon>
        <taxon>Arthropoda</taxon>
        <taxon>Hexapoda</taxon>
        <taxon>Insecta</taxon>
        <taxon>Pterygota</taxon>
        <taxon>Neoptera</taxon>
        <taxon>Paraneoptera</taxon>
        <taxon>Hemiptera</taxon>
        <taxon>Heteroptera</taxon>
        <taxon>Panheteroptera</taxon>
        <taxon>Pentatomomorpha</taxon>
        <taxon>Pentatomoidea</taxon>
        <taxon>Pentatomidae</taxon>
        <taxon>Pentatominae</taxon>
        <taxon>Nezara</taxon>
    </lineage>
</organism>
<sequence>MQLEKGLIRESEGTQTNSTLTAILETKDARISTLEKALALMEEELNRAREASNTSPMLDLTFATSQLSLKNQMKETLATAAAEELSEVQKPTRNH</sequence>
<feature type="coiled-coil region" evidence="1">
    <location>
        <begin position="24"/>
        <end position="54"/>
    </location>
</feature>
<evidence type="ECO:0000313" key="3">
    <source>
        <dbReference type="EMBL" id="CAH1392525.1"/>
    </source>
</evidence>
<protein>
    <submittedName>
        <fullName evidence="3">Uncharacterized protein</fullName>
    </submittedName>
</protein>
<proteinExistence type="predicted"/>
<name>A0A9P0E7Y3_NEZVI</name>
<evidence type="ECO:0000256" key="1">
    <source>
        <dbReference type="SAM" id="Coils"/>
    </source>
</evidence>
<dbReference type="Proteomes" id="UP001152798">
    <property type="component" value="Chromosome 2"/>
</dbReference>
<dbReference type="OrthoDB" id="2019763at2759"/>